<organism evidence="3">
    <name type="scientific">marine sediment metagenome</name>
    <dbReference type="NCBI Taxonomy" id="412755"/>
    <lineage>
        <taxon>unclassified sequences</taxon>
        <taxon>metagenomes</taxon>
        <taxon>ecological metagenomes</taxon>
    </lineage>
</organism>
<evidence type="ECO:0000259" key="2">
    <source>
        <dbReference type="Pfam" id="PF00892"/>
    </source>
</evidence>
<feature type="transmembrane region" description="Helical" evidence="1">
    <location>
        <begin position="96"/>
        <end position="116"/>
    </location>
</feature>
<sequence length="126" mass="13337">MTGALWAALAGIGFGFFQAFNRRAKTGFTVFGATFILLTISALILALASIATEDLSILPHIPPLAYVNFGLAGFIHFFLGWTFLNISQKKVGASRTGALIGATPLFASIVAILAFGEYLSVPVLLE</sequence>
<evidence type="ECO:0000256" key="1">
    <source>
        <dbReference type="SAM" id="Phobius"/>
    </source>
</evidence>
<feature type="transmembrane region" description="Helical" evidence="1">
    <location>
        <begin position="63"/>
        <end position="84"/>
    </location>
</feature>
<feature type="non-terminal residue" evidence="3">
    <location>
        <position position="126"/>
    </location>
</feature>
<dbReference type="Pfam" id="PF00892">
    <property type="entry name" value="EamA"/>
    <property type="match status" value="1"/>
</dbReference>
<feature type="transmembrane region" description="Helical" evidence="1">
    <location>
        <begin position="6"/>
        <end position="21"/>
    </location>
</feature>
<keyword evidence="1" id="KW-0472">Membrane</keyword>
<accession>X1C2V5</accession>
<evidence type="ECO:0000313" key="3">
    <source>
        <dbReference type="EMBL" id="GAG78721.1"/>
    </source>
</evidence>
<protein>
    <recommendedName>
        <fullName evidence="2">EamA domain-containing protein</fullName>
    </recommendedName>
</protein>
<dbReference type="InterPro" id="IPR037185">
    <property type="entry name" value="EmrE-like"/>
</dbReference>
<proteinExistence type="predicted"/>
<dbReference type="InterPro" id="IPR000620">
    <property type="entry name" value="EamA_dom"/>
</dbReference>
<feature type="transmembrane region" description="Helical" evidence="1">
    <location>
        <begin position="28"/>
        <end position="51"/>
    </location>
</feature>
<name>X1C2V5_9ZZZZ</name>
<reference evidence="3" key="1">
    <citation type="journal article" date="2014" name="Front. Microbiol.">
        <title>High frequency of phylogenetically diverse reductive dehalogenase-homologous genes in deep subseafloor sedimentary metagenomes.</title>
        <authorList>
            <person name="Kawai M."/>
            <person name="Futagami T."/>
            <person name="Toyoda A."/>
            <person name="Takaki Y."/>
            <person name="Nishi S."/>
            <person name="Hori S."/>
            <person name="Arai W."/>
            <person name="Tsubouchi T."/>
            <person name="Morono Y."/>
            <person name="Uchiyama I."/>
            <person name="Ito T."/>
            <person name="Fujiyama A."/>
            <person name="Inagaki F."/>
            <person name="Takami H."/>
        </authorList>
    </citation>
    <scope>NUCLEOTIDE SEQUENCE</scope>
    <source>
        <strain evidence="3">Expedition CK06-06</strain>
    </source>
</reference>
<dbReference type="AlphaFoldDB" id="X1C2V5"/>
<gene>
    <name evidence="3" type="ORF">S01H4_35439</name>
</gene>
<keyword evidence="1" id="KW-0812">Transmembrane</keyword>
<keyword evidence="1" id="KW-1133">Transmembrane helix</keyword>
<dbReference type="SUPFAM" id="SSF103481">
    <property type="entry name" value="Multidrug resistance efflux transporter EmrE"/>
    <property type="match status" value="1"/>
</dbReference>
<feature type="domain" description="EamA" evidence="2">
    <location>
        <begin position="2"/>
        <end position="121"/>
    </location>
</feature>
<comment type="caution">
    <text evidence="3">The sequence shown here is derived from an EMBL/GenBank/DDBJ whole genome shotgun (WGS) entry which is preliminary data.</text>
</comment>
<dbReference type="EMBL" id="BART01018844">
    <property type="protein sequence ID" value="GAG78721.1"/>
    <property type="molecule type" value="Genomic_DNA"/>
</dbReference>
<dbReference type="GO" id="GO:0016020">
    <property type="term" value="C:membrane"/>
    <property type="evidence" value="ECO:0007669"/>
    <property type="project" value="InterPro"/>
</dbReference>